<sequence length="197" mass="20988">MPSRAPPPSRALRLSHVVGVDDAPFSRDHRGDVPVVGTVFAGLRLEGVLSARVRRDGRNATPAIAAMISGSRFYPQLQVVMLQGIAVAGFNVVDITALRDALALPVVVVARRRPNLDAIRDALLSRVRGGRRKWALIERAGPMEPVAGVYVQRAGISLEDTSALIARLSVHGHLPEPLRAAHLIAGGLTTGESRGRA</sequence>
<gene>
    <name evidence="1" type="ORF">BE17_19445</name>
</gene>
<organism evidence="1 2">
    <name type="scientific">Sorangium cellulosum</name>
    <name type="common">Polyangium cellulosum</name>
    <dbReference type="NCBI Taxonomy" id="56"/>
    <lineage>
        <taxon>Bacteria</taxon>
        <taxon>Pseudomonadati</taxon>
        <taxon>Myxococcota</taxon>
        <taxon>Polyangia</taxon>
        <taxon>Polyangiales</taxon>
        <taxon>Polyangiaceae</taxon>
        <taxon>Sorangium</taxon>
    </lineage>
</organism>
<reference evidence="1 2" key="1">
    <citation type="submission" date="2014-02" db="EMBL/GenBank/DDBJ databases">
        <title>The small core and large imbalanced accessory genome model reveals a collaborative survival strategy of Sorangium cellulosum strains in nature.</title>
        <authorList>
            <person name="Han K."/>
            <person name="Peng R."/>
            <person name="Blom J."/>
            <person name="Li Y.-Z."/>
        </authorList>
    </citation>
    <scope>NUCLEOTIDE SEQUENCE [LARGE SCALE GENOMIC DNA]</scope>
    <source>
        <strain evidence="1 2">So0011-07</strain>
    </source>
</reference>
<proteinExistence type="inferred from homology"/>
<dbReference type="HAMAP" id="MF_00582">
    <property type="entry name" value="UPF0215"/>
    <property type="match status" value="1"/>
</dbReference>
<dbReference type="AlphaFoldDB" id="A0A150RFE0"/>
<comment type="caution">
    <text evidence="1">The sequence shown here is derived from an EMBL/GenBank/DDBJ whole genome shotgun (WGS) entry which is preliminary data.</text>
</comment>
<dbReference type="PANTHER" id="PTHR39518">
    <property type="entry name" value="UPF0215 PROTEIN MJ1150"/>
    <property type="match status" value="1"/>
</dbReference>
<dbReference type="Pfam" id="PF01949">
    <property type="entry name" value="Endo_dU"/>
    <property type="match status" value="1"/>
</dbReference>
<accession>A0A150RFE0</accession>
<name>A0A150RFE0_SORCE</name>
<dbReference type="PIRSF" id="PIRSF006380">
    <property type="entry name" value="UCP006380"/>
    <property type="match status" value="1"/>
</dbReference>
<evidence type="ECO:0000313" key="1">
    <source>
        <dbReference type="EMBL" id="KYF78458.1"/>
    </source>
</evidence>
<dbReference type="PANTHER" id="PTHR39518:SF2">
    <property type="entry name" value="UPF0215 PROTEIN MJ1150"/>
    <property type="match status" value="1"/>
</dbReference>
<dbReference type="Gene3D" id="3.30.2170.10">
    <property type="entry name" value="archaeoglobus fulgidus dsm 4304 superfamily"/>
    <property type="match status" value="1"/>
</dbReference>
<protein>
    <submittedName>
        <fullName evidence="1">Uncharacterized protein</fullName>
    </submittedName>
</protein>
<dbReference type="Proteomes" id="UP000075635">
    <property type="component" value="Unassembled WGS sequence"/>
</dbReference>
<dbReference type="EMBL" id="JEMB01002784">
    <property type="protein sequence ID" value="KYF78458.1"/>
    <property type="molecule type" value="Genomic_DNA"/>
</dbReference>
<evidence type="ECO:0000313" key="2">
    <source>
        <dbReference type="Proteomes" id="UP000075635"/>
    </source>
</evidence>
<dbReference type="InterPro" id="IPR002802">
    <property type="entry name" value="Endo_dU"/>
</dbReference>